<sequence length="208" mass="21963">MPDIAFASAISNPSSQTTWGWLSKPMTLRIKKIGPVEPGASVPSGILGYITVENQIKPITVKTRNQSSVATLSCKTPVVNVSMGDQNYVGQFKGIGSSLAPVSFSIALKECPEGISKVSYQLNPNTTIVDATRSVVALDADSTAKGVGLQLLDSSGNPIALKTKLQYSDYDKLGGNFNIPLKAAYRQTAATLVPGTANTSVTFVMTYD</sequence>
<name>A0AAP1G903_9BURK</name>
<dbReference type="AlphaFoldDB" id="A0AAP1G903"/>
<feature type="domain" description="Fimbrial-type adhesion" evidence="2">
    <location>
        <begin position="80"/>
        <end position="208"/>
    </location>
</feature>
<dbReference type="Pfam" id="PF00419">
    <property type="entry name" value="Fimbrial"/>
    <property type="match status" value="1"/>
</dbReference>
<dbReference type="GO" id="GO:0009289">
    <property type="term" value="C:pilus"/>
    <property type="evidence" value="ECO:0007669"/>
    <property type="project" value="InterPro"/>
</dbReference>
<dbReference type="EMBL" id="LOTQ01000030">
    <property type="protein sequence ID" value="KVA04912.1"/>
    <property type="molecule type" value="Genomic_DNA"/>
</dbReference>
<comment type="caution">
    <text evidence="3">The sequence shown here is derived from an EMBL/GenBank/DDBJ whole genome shotgun (WGS) entry which is preliminary data.</text>
</comment>
<keyword evidence="1" id="KW-0732">Signal</keyword>
<dbReference type="InterPro" id="IPR036937">
    <property type="entry name" value="Adhesion_dom_fimbrial_sf"/>
</dbReference>
<dbReference type="InterPro" id="IPR000259">
    <property type="entry name" value="Adhesion_dom_fimbrial"/>
</dbReference>
<evidence type="ECO:0000259" key="2">
    <source>
        <dbReference type="Pfam" id="PF00419"/>
    </source>
</evidence>
<evidence type="ECO:0000313" key="4">
    <source>
        <dbReference type="Proteomes" id="UP000056450"/>
    </source>
</evidence>
<dbReference type="InterPro" id="IPR050263">
    <property type="entry name" value="Bact_Fimbrial_Adh_Pro"/>
</dbReference>
<evidence type="ECO:0000256" key="1">
    <source>
        <dbReference type="ARBA" id="ARBA00022729"/>
    </source>
</evidence>
<accession>A0AAP1G903</accession>
<dbReference type="InterPro" id="IPR008966">
    <property type="entry name" value="Adhesion_dom_sf"/>
</dbReference>
<evidence type="ECO:0000313" key="3">
    <source>
        <dbReference type="EMBL" id="KVA04912.1"/>
    </source>
</evidence>
<dbReference type="GO" id="GO:0043709">
    <property type="term" value="P:cell adhesion involved in single-species biofilm formation"/>
    <property type="evidence" value="ECO:0007669"/>
    <property type="project" value="TreeGrafter"/>
</dbReference>
<reference evidence="3 4" key="1">
    <citation type="submission" date="2015-11" db="EMBL/GenBank/DDBJ databases">
        <title>Expanding the genomic diversity of Burkholderia species for the development of highly accurate diagnostics.</title>
        <authorList>
            <person name="Sahl J."/>
            <person name="Keim P."/>
            <person name="Wagner D."/>
        </authorList>
    </citation>
    <scope>NUCLEOTIDE SEQUENCE [LARGE SCALE GENOMIC DNA]</scope>
    <source>
        <strain evidence="3 4">RF32-BP12</strain>
    </source>
</reference>
<dbReference type="PANTHER" id="PTHR33420:SF3">
    <property type="entry name" value="FIMBRIAL SUBUNIT ELFA"/>
    <property type="match status" value="1"/>
</dbReference>
<gene>
    <name evidence="3" type="ORF">WI41_19215</name>
</gene>
<dbReference type="SUPFAM" id="SSF49401">
    <property type="entry name" value="Bacterial adhesins"/>
    <property type="match status" value="1"/>
</dbReference>
<organism evidence="3 4">
    <name type="scientific">Burkholderia latens</name>
    <dbReference type="NCBI Taxonomy" id="488446"/>
    <lineage>
        <taxon>Bacteria</taxon>
        <taxon>Pseudomonadati</taxon>
        <taxon>Pseudomonadota</taxon>
        <taxon>Betaproteobacteria</taxon>
        <taxon>Burkholderiales</taxon>
        <taxon>Burkholderiaceae</taxon>
        <taxon>Burkholderia</taxon>
        <taxon>Burkholderia cepacia complex</taxon>
    </lineage>
</organism>
<proteinExistence type="predicted"/>
<dbReference type="Gene3D" id="2.60.40.1090">
    <property type="entry name" value="Fimbrial-type adhesion domain"/>
    <property type="match status" value="1"/>
</dbReference>
<protein>
    <submittedName>
        <fullName evidence="3">Fimbrial protein</fullName>
    </submittedName>
</protein>
<dbReference type="PANTHER" id="PTHR33420">
    <property type="entry name" value="FIMBRIAL SUBUNIT ELFA-RELATED"/>
    <property type="match status" value="1"/>
</dbReference>
<dbReference type="Proteomes" id="UP000056450">
    <property type="component" value="Unassembled WGS sequence"/>
</dbReference>